<proteinExistence type="predicted"/>
<comment type="caution">
    <text evidence="1">The sequence shown here is derived from an EMBL/GenBank/DDBJ whole genome shotgun (WGS) entry which is preliminary data.</text>
</comment>
<dbReference type="Proteomes" id="UP000824890">
    <property type="component" value="Unassembled WGS sequence"/>
</dbReference>
<organism evidence="1 2">
    <name type="scientific">Brassica napus</name>
    <name type="common">Rape</name>
    <dbReference type="NCBI Taxonomy" id="3708"/>
    <lineage>
        <taxon>Eukaryota</taxon>
        <taxon>Viridiplantae</taxon>
        <taxon>Streptophyta</taxon>
        <taxon>Embryophyta</taxon>
        <taxon>Tracheophyta</taxon>
        <taxon>Spermatophyta</taxon>
        <taxon>Magnoliopsida</taxon>
        <taxon>eudicotyledons</taxon>
        <taxon>Gunneridae</taxon>
        <taxon>Pentapetalae</taxon>
        <taxon>rosids</taxon>
        <taxon>malvids</taxon>
        <taxon>Brassicales</taxon>
        <taxon>Brassicaceae</taxon>
        <taxon>Brassiceae</taxon>
        <taxon>Brassica</taxon>
    </lineage>
</organism>
<name>A0ABQ8DC70_BRANA</name>
<feature type="non-terminal residue" evidence="1">
    <location>
        <position position="79"/>
    </location>
</feature>
<keyword evidence="2" id="KW-1185">Reference proteome</keyword>
<dbReference type="EMBL" id="JAGKQM010000005">
    <property type="protein sequence ID" value="KAH0926095.1"/>
    <property type="molecule type" value="Genomic_DNA"/>
</dbReference>
<gene>
    <name evidence="1" type="ORF">HID58_018351</name>
</gene>
<evidence type="ECO:0000313" key="2">
    <source>
        <dbReference type="Proteomes" id="UP000824890"/>
    </source>
</evidence>
<sequence length="79" mass="8342">MVVLLDGDRPLATLALLKSKGKRFVCIGGEGVLSRWRRSLRSFSMIQCIGGDGALLNGDGALLDGDRALLDGDGAGLRR</sequence>
<reference evidence="1 2" key="1">
    <citation type="submission" date="2021-05" db="EMBL/GenBank/DDBJ databases">
        <title>Genome Assembly of Synthetic Allotetraploid Brassica napus Reveals Homoeologous Exchanges between Subgenomes.</title>
        <authorList>
            <person name="Davis J.T."/>
        </authorList>
    </citation>
    <scope>NUCLEOTIDE SEQUENCE [LARGE SCALE GENOMIC DNA]</scope>
    <source>
        <strain evidence="2">cv. Da-Ae</strain>
        <tissue evidence="1">Seedling</tissue>
    </source>
</reference>
<protein>
    <submittedName>
        <fullName evidence="1">Uncharacterized protein</fullName>
    </submittedName>
</protein>
<evidence type="ECO:0000313" key="1">
    <source>
        <dbReference type="EMBL" id="KAH0926095.1"/>
    </source>
</evidence>
<accession>A0ABQ8DC70</accession>